<proteinExistence type="predicted"/>
<dbReference type="Gene3D" id="2.60.40.1180">
    <property type="entry name" value="Golgi alpha-mannosidase II"/>
    <property type="match status" value="1"/>
</dbReference>
<dbReference type="InterPro" id="IPR048650">
    <property type="entry name" value="ISOA1-3-like_C"/>
</dbReference>
<dbReference type="InterPro" id="IPR017853">
    <property type="entry name" value="GH"/>
</dbReference>
<sequence>MFSLGVPMFLMGDEVRRTQHGNNNAYCQDNELSWFDWDDLERHADVRRFFALLCKQRSQRSMYVENQRVSLVDMLREAQKAWHGVKLNEPDWGEDSHAVAFGGMLKRQGLIFHLILNAYWEPLQFELPNSNNNPWRRWIDTSLDSPEDISPWNEAPEWNQQSYRVADRSVVMLYKHCEGS</sequence>
<gene>
    <name evidence="2" type="ORF">RSSM_02898</name>
</gene>
<name>M5UHW4_9BACT</name>
<keyword evidence="3" id="KW-1185">Reference proteome</keyword>
<dbReference type="EMBL" id="ANOH01000206">
    <property type="protein sequence ID" value="EMI55613.1"/>
    <property type="molecule type" value="Genomic_DNA"/>
</dbReference>
<dbReference type="Pfam" id="PF21156">
    <property type="entry name" value="ISOA1-3_C"/>
    <property type="match status" value="1"/>
</dbReference>
<accession>M5UHW4</accession>
<organism evidence="2 3">
    <name type="scientific">Rhodopirellula sallentina SM41</name>
    <dbReference type="NCBI Taxonomy" id="1263870"/>
    <lineage>
        <taxon>Bacteria</taxon>
        <taxon>Pseudomonadati</taxon>
        <taxon>Planctomycetota</taxon>
        <taxon>Planctomycetia</taxon>
        <taxon>Pirellulales</taxon>
        <taxon>Pirellulaceae</taxon>
        <taxon>Rhodopirellula</taxon>
    </lineage>
</organism>
<dbReference type="Proteomes" id="UP000011885">
    <property type="component" value="Unassembled WGS sequence"/>
</dbReference>
<dbReference type="PANTHER" id="PTHR43002">
    <property type="entry name" value="GLYCOGEN DEBRANCHING ENZYME"/>
    <property type="match status" value="1"/>
</dbReference>
<protein>
    <submittedName>
        <fullName evidence="2">Isoamylase</fullName>
    </submittedName>
</protein>
<dbReference type="PATRIC" id="fig|1263870.3.peg.3078"/>
<dbReference type="AlphaFoldDB" id="M5UHW4"/>
<reference evidence="2 3" key="1">
    <citation type="journal article" date="2013" name="Mar. Genomics">
        <title>Expression of sulfatases in Rhodopirellula baltica and the diversity of sulfatases in the genus Rhodopirellula.</title>
        <authorList>
            <person name="Wegner C.E."/>
            <person name="Richter-Heitmann T."/>
            <person name="Klindworth A."/>
            <person name="Klockow C."/>
            <person name="Richter M."/>
            <person name="Achstetter T."/>
            <person name="Glockner F.O."/>
            <person name="Harder J."/>
        </authorList>
    </citation>
    <scope>NUCLEOTIDE SEQUENCE [LARGE SCALE GENOMIC DNA]</scope>
    <source>
        <strain evidence="2 3">SM41</strain>
    </source>
</reference>
<evidence type="ECO:0000313" key="3">
    <source>
        <dbReference type="Proteomes" id="UP000011885"/>
    </source>
</evidence>
<dbReference type="InterPro" id="IPR013780">
    <property type="entry name" value="Glyco_hydro_b"/>
</dbReference>
<evidence type="ECO:0000259" key="1">
    <source>
        <dbReference type="Pfam" id="PF21156"/>
    </source>
</evidence>
<evidence type="ECO:0000313" key="2">
    <source>
        <dbReference type="EMBL" id="EMI55613.1"/>
    </source>
</evidence>
<dbReference type="Gene3D" id="3.20.20.80">
    <property type="entry name" value="Glycosidases"/>
    <property type="match status" value="1"/>
</dbReference>
<dbReference type="SUPFAM" id="SSF51445">
    <property type="entry name" value="(Trans)glycosidases"/>
    <property type="match status" value="1"/>
</dbReference>
<comment type="caution">
    <text evidence="2">The sequence shown here is derived from an EMBL/GenBank/DDBJ whole genome shotgun (WGS) entry which is preliminary data.</text>
</comment>
<dbReference type="SUPFAM" id="SSF51011">
    <property type="entry name" value="Glycosyl hydrolase domain"/>
    <property type="match status" value="1"/>
</dbReference>
<feature type="domain" description="Isoamylase 1-3-like C-terminal" evidence="1">
    <location>
        <begin position="82"/>
        <end position="157"/>
    </location>
</feature>